<dbReference type="InterPro" id="IPR015797">
    <property type="entry name" value="NUDIX_hydrolase-like_dom_sf"/>
</dbReference>
<dbReference type="Gene3D" id="2.60.120.330">
    <property type="entry name" value="B-lactam Antibiotic, Isopenicillin N Synthase, Chain"/>
    <property type="match status" value="1"/>
</dbReference>
<keyword evidence="2" id="KW-0408">Iron</keyword>
<dbReference type="InterPro" id="IPR020084">
    <property type="entry name" value="NUDIX_hydrolase_CS"/>
</dbReference>
<dbReference type="GO" id="GO:0016787">
    <property type="term" value="F:hydrolase activity"/>
    <property type="evidence" value="ECO:0007669"/>
    <property type="project" value="UniProtKB-KW"/>
</dbReference>
<comment type="similarity">
    <text evidence="2">Belongs to the iron/ascorbate-dependent oxidoreductase family.</text>
</comment>
<dbReference type="PANTHER" id="PTHR11839">
    <property type="entry name" value="UDP/ADP-SUGAR PYROPHOSPHATASE"/>
    <property type="match status" value="1"/>
</dbReference>
<proteinExistence type="inferred from homology"/>
<gene>
    <name evidence="6" type="ORF">THAOC_35426</name>
</gene>
<evidence type="ECO:0000256" key="1">
    <source>
        <dbReference type="ARBA" id="ARBA00022801"/>
    </source>
</evidence>
<dbReference type="Gene3D" id="3.90.79.10">
    <property type="entry name" value="Nucleoside Triphosphate Pyrophosphohydrolase"/>
    <property type="match status" value="1"/>
</dbReference>
<dbReference type="InterPro" id="IPR044861">
    <property type="entry name" value="IPNS-like_FE2OG_OXY"/>
</dbReference>
<dbReference type="Pfam" id="PF00293">
    <property type="entry name" value="NUDIX"/>
    <property type="match status" value="1"/>
</dbReference>
<dbReference type="eggNOG" id="KOG0143">
    <property type="taxonomic scope" value="Eukaryota"/>
</dbReference>
<feature type="domain" description="Fe2OG dioxygenase" evidence="5">
    <location>
        <begin position="288"/>
        <end position="397"/>
    </location>
</feature>
<reference evidence="6 7" key="1">
    <citation type="journal article" date="2012" name="Genome Biol.">
        <title>Genome and low-iron response of an oceanic diatom adapted to chronic iron limitation.</title>
        <authorList>
            <person name="Lommer M."/>
            <person name="Specht M."/>
            <person name="Roy A.S."/>
            <person name="Kraemer L."/>
            <person name="Andreson R."/>
            <person name="Gutowska M.A."/>
            <person name="Wolf J."/>
            <person name="Bergner S.V."/>
            <person name="Schilhabel M.B."/>
            <person name="Klostermeier U.C."/>
            <person name="Beiko R.G."/>
            <person name="Rosenstiel P."/>
            <person name="Hippler M."/>
            <person name="Laroche J."/>
        </authorList>
    </citation>
    <scope>NUCLEOTIDE SEQUENCE [LARGE SCALE GENOMIC DNA]</scope>
    <source>
        <strain evidence="6 7">CCMP1005</strain>
    </source>
</reference>
<evidence type="ECO:0000259" key="4">
    <source>
        <dbReference type="PROSITE" id="PS51462"/>
    </source>
</evidence>
<dbReference type="SUPFAM" id="SSF51197">
    <property type="entry name" value="Clavaminate synthase-like"/>
    <property type="match status" value="1"/>
</dbReference>
<dbReference type="eggNOG" id="KOG3041">
    <property type="taxonomic scope" value="Eukaryota"/>
</dbReference>
<dbReference type="InterPro" id="IPR000086">
    <property type="entry name" value="NUDIX_hydrolase_dom"/>
</dbReference>
<accession>K0RA90</accession>
<keyword evidence="7" id="KW-1185">Reference proteome</keyword>
<evidence type="ECO:0008006" key="8">
    <source>
        <dbReference type="Google" id="ProtNLM"/>
    </source>
</evidence>
<dbReference type="PANTHER" id="PTHR11839:SF22">
    <property type="entry name" value="NUDIX HYDROLASE 26, CHLOROPLASTIC"/>
    <property type="match status" value="1"/>
</dbReference>
<protein>
    <recommendedName>
        <fullName evidence="8">Fe2OG dioxygenase domain-containing protein</fullName>
    </recommendedName>
</protein>
<evidence type="ECO:0000313" key="6">
    <source>
        <dbReference type="EMBL" id="EJK45936.1"/>
    </source>
</evidence>
<dbReference type="Proteomes" id="UP000266841">
    <property type="component" value="Unassembled WGS sequence"/>
</dbReference>
<dbReference type="GO" id="GO:0046872">
    <property type="term" value="F:metal ion binding"/>
    <property type="evidence" value="ECO:0007669"/>
    <property type="project" value="UniProtKB-KW"/>
</dbReference>
<comment type="caution">
    <text evidence="6">The sequence shown here is derived from an EMBL/GenBank/DDBJ whole genome shotgun (WGS) entry which is preliminary data.</text>
</comment>
<dbReference type="OrthoDB" id="10249920at2759"/>
<evidence type="ECO:0000256" key="3">
    <source>
        <dbReference type="SAM" id="MobiDB-lite"/>
    </source>
</evidence>
<name>K0RA90_THAOC</name>
<dbReference type="PROSITE" id="PS51462">
    <property type="entry name" value="NUDIX"/>
    <property type="match status" value="1"/>
</dbReference>
<dbReference type="Pfam" id="PF03171">
    <property type="entry name" value="2OG-FeII_Oxy"/>
    <property type="match status" value="1"/>
</dbReference>
<dbReference type="InterPro" id="IPR027443">
    <property type="entry name" value="IPNS-like_sf"/>
</dbReference>
<keyword evidence="2" id="KW-0479">Metal-binding</keyword>
<evidence type="ECO:0000259" key="5">
    <source>
        <dbReference type="PROSITE" id="PS51471"/>
    </source>
</evidence>
<dbReference type="GO" id="GO:0016491">
    <property type="term" value="F:oxidoreductase activity"/>
    <property type="evidence" value="ECO:0007669"/>
    <property type="project" value="UniProtKB-KW"/>
</dbReference>
<keyword evidence="2" id="KW-0560">Oxidoreductase</keyword>
<dbReference type="EMBL" id="AGNL01048131">
    <property type="protein sequence ID" value="EJK45936.1"/>
    <property type="molecule type" value="Genomic_DNA"/>
</dbReference>
<dbReference type="GO" id="GO:0006753">
    <property type="term" value="P:nucleoside phosphate metabolic process"/>
    <property type="evidence" value="ECO:0007669"/>
    <property type="project" value="TreeGrafter"/>
</dbReference>
<dbReference type="GO" id="GO:0019693">
    <property type="term" value="P:ribose phosphate metabolic process"/>
    <property type="evidence" value="ECO:0007669"/>
    <property type="project" value="TreeGrafter"/>
</dbReference>
<dbReference type="PROSITE" id="PS00893">
    <property type="entry name" value="NUDIX_BOX"/>
    <property type="match status" value="1"/>
</dbReference>
<dbReference type="InterPro" id="IPR005123">
    <property type="entry name" value="Oxoglu/Fe-dep_dioxygenase_dom"/>
</dbReference>
<dbReference type="AlphaFoldDB" id="K0RA90"/>
<feature type="domain" description="Nudix hydrolase" evidence="4">
    <location>
        <begin position="12"/>
        <end position="162"/>
    </location>
</feature>
<dbReference type="SUPFAM" id="SSF55811">
    <property type="entry name" value="Nudix"/>
    <property type="match status" value="1"/>
</dbReference>
<dbReference type="PROSITE" id="PS51471">
    <property type="entry name" value="FE2OG_OXY"/>
    <property type="match status" value="1"/>
</dbReference>
<sequence>DRAVRTTKKSEDAIDAVVILALLKNNHDGDEGDQIVCVKQFRPPLDAFTLELPAGLIDSDEEPAEAAIREFREETGYLGTVSGVLPASYLSPGLTNESACLVRLEVDLALEHNRKIHNNQVKNDSLEGCEADRGLEKILLPRKGLLRALHKHEEQGTKVFAALYSFALGMEIGEASSLSKATSNFPIVQLELDSDGNPAPETSLAVTSALRDCGFLLVKQICSRWSCSVGLFVRVDDLVKYTTEKDILKPLTEWYCALRKTKAVLLRCIAVGLELDDPDFFCKLHSADNDALRLLTYPPTQHRGNRCKEHSDYGTITLLLNDGVSGLEAFVNDQWLPIPYVEGHVVVNVGSLLSDWTGQQLKATLHRVAGPASVGSQIGKKNWKRAYQSLGRQWPISLIQMKMFQPLYSAKMASIKKMSVAQYIHFRSGGKGRDRTGIALTSTEESRLGT</sequence>
<evidence type="ECO:0000256" key="2">
    <source>
        <dbReference type="RuleBase" id="RU003682"/>
    </source>
</evidence>
<dbReference type="CDD" id="cd18888">
    <property type="entry name" value="NUDIX_ADPRase_Nudt5"/>
    <property type="match status" value="1"/>
</dbReference>
<feature type="region of interest" description="Disordered" evidence="3">
    <location>
        <begin position="431"/>
        <end position="450"/>
    </location>
</feature>
<keyword evidence="1" id="KW-0378">Hydrolase</keyword>
<organism evidence="6 7">
    <name type="scientific">Thalassiosira oceanica</name>
    <name type="common">Marine diatom</name>
    <dbReference type="NCBI Taxonomy" id="159749"/>
    <lineage>
        <taxon>Eukaryota</taxon>
        <taxon>Sar</taxon>
        <taxon>Stramenopiles</taxon>
        <taxon>Ochrophyta</taxon>
        <taxon>Bacillariophyta</taxon>
        <taxon>Coscinodiscophyceae</taxon>
        <taxon>Thalassiosirophycidae</taxon>
        <taxon>Thalassiosirales</taxon>
        <taxon>Thalassiosiraceae</taxon>
        <taxon>Thalassiosira</taxon>
    </lineage>
</organism>
<feature type="non-terminal residue" evidence="6">
    <location>
        <position position="1"/>
    </location>
</feature>
<evidence type="ECO:0000313" key="7">
    <source>
        <dbReference type="Proteomes" id="UP000266841"/>
    </source>
</evidence>